<protein>
    <recommendedName>
        <fullName evidence="6">LPS-assembly lipoprotein LptE</fullName>
    </recommendedName>
</protein>
<comment type="subunit">
    <text evidence="6">Component of the lipopolysaccharide transport and assembly complex. Interacts with LptD.</text>
</comment>
<dbReference type="GO" id="GO:0015920">
    <property type="term" value="P:lipopolysaccharide transport"/>
    <property type="evidence" value="ECO:0007669"/>
    <property type="project" value="TreeGrafter"/>
</dbReference>
<dbReference type="Pfam" id="PF04390">
    <property type="entry name" value="LptE"/>
    <property type="match status" value="1"/>
</dbReference>
<dbReference type="InterPro" id="IPR007485">
    <property type="entry name" value="LPS_assembly_LptE"/>
</dbReference>
<dbReference type="KEGG" id="vvy:VV0910"/>
<keyword evidence="4 6" id="KW-0998">Cell outer membrane</keyword>
<reference evidence="7 8" key="1">
    <citation type="journal article" date="2003" name="Genome Res.">
        <title>Comparative genome analysis of Vibrio vulnificus, a marine pathogen.</title>
        <authorList>
            <person name="Chen C.Y."/>
            <person name="Wu K.M."/>
            <person name="Chang Y.C."/>
            <person name="Chang C.H."/>
            <person name="Tsai H.C."/>
            <person name="Liao T.L."/>
            <person name="Liu Y.M."/>
            <person name="Chen H.J."/>
            <person name="Shen A.B."/>
            <person name="Li J.C."/>
            <person name="Su T.L."/>
            <person name="Shao C.P."/>
            <person name="Lee C.T."/>
            <person name="Hor L.I."/>
            <person name="Tsai S.F."/>
        </authorList>
    </citation>
    <scope>NUCLEOTIDE SEQUENCE [LARGE SCALE GENOMIC DNA]</scope>
    <source>
        <strain evidence="7 8">YJ016</strain>
    </source>
</reference>
<evidence type="ECO:0000256" key="3">
    <source>
        <dbReference type="ARBA" id="ARBA00023139"/>
    </source>
</evidence>
<sequence length="192" mass="21646">MLLAVARFLNIKKSISMRFTSVFKLSSILVLSAMLSACGFHLRGEYSVPEELSTLSFTSYDDYSPLTRSVKAQLILNKVNLVAPAETVPNLYLIGENISERTLSLYQNSRAAEKELTYVVSYRVTVPDLGSQSFQTTVNRNYLDNPLTALAKSVEREVIEDEMRNQAASQMMRQLGRLRAEYEEQTVNSSNQ</sequence>
<keyword evidence="1" id="KW-0732">Signal</keyword>
<dbReference type="AlphaFoldDB" id="Q7MN07"/>
<dbReference type="STRING" id="672.VV93_v1c08470"/>
<evidence type="ECO:0000313" key="8">
    <source>
        <dbReference type="Proteomes" id="UP000002675"/>
    </source>
</evidence>
<evidence type="ECO:0000256" key="6">
    <source>
        <dbReference type="HAMAP-Rule" id="MF_01186"/>
    </source>
</evidence>
<dbReference type="GO" id="GO:0043165">
    <property type="term" value="P:Gram-negative-bacterium-type cell outer membrane assembly"/>
    <property type="evidence" value="ECO:0007669"/>
    <property type="project" value="UniProtKB-UniRule"/>
</dbReference>
<gene>
    <name evidence="6" type="primary">lptE</name>
    <name evidence="7" type="ordered locus">VV0910</name>
</gene>
<dbReference type="GO" id="GO:0009279">
    <property type="term" value="C:cell outer membrane"/>
    <property type="evidence" value="ECO:0007669"/>
    <property type="project" value="UniProtKB-UniRule"/>
</dbReference>
<evidence type="ECO:0000256" key="5">
    <source>
        <dbReference type="ARBA" id="ARBA00023288"/>
    </source>
</evidence>
<evidence type="ECO:0000256" key="2">
    <source>
        <dbReference type="ARBA" id="ARBA00023136"/>
    </source>
</evidence>
<name>Q7MN07_VIBVY</name>
<dbReference type="eggNOG" id="COG2980">
    <property type="taxonomic scope" value="Bacteria"/>
</dbReference>
<dbReference type="HOGENOM" id="CLU_103309_1_0_6"/>
<dbReference type="Proteomes" id="UP000002675">
    <property type="component" value="Chromosome I"/>
</dbReference>
<dbReference type="GO" id="GO:0001530">
    <property type="term" value="F:lipopolysaccharide binding"/>
    <property type="evidence" value="ECO:0007669"/>
    <property type="project" value="TreeGrafter"/>
</dbReference>
<dbReference type="GO" id="GO:1990351">
    <property type="term" value="C:transporter complex"/>
    <property type="evidence" value="ECO:0007669"/>
    <property type="project" value="TreeGrafter"/>
</dbReference>
<dbReference type="PANTHER" id="PTHR38098">
    <property type="entry name" value="LPS-ASSEMBLY LIPOPROTEIN LPTE"/>
    <property type="match status" value="1"/>
</dbReference>
<evidence type="ECO:0000313" key="7">
    <source>
        <dbReference type="EMBL" id="BAC93674.1"/>
    </source>
</evidence>
<keyword evidence="5 7" id="KW-0449">Lipoprotein</keyword>
<accession>Q7MN07</accession>
<comment type="similarity">
    <text evidence="6">Belongs to the LptE lipoprotein family.</text>
</comment>
<dbReference type="Gene3D" id="3.30.160.150">
    <property type="entry name" value="Lipoprotein like domain"/>
    <property type="match status" value="1"/>
</dbReference>
<keyword evidence="2 6" id="KW-0472">Membrane</keyword>
<keyword evidence="3" id="KW-0564">Palmitate</keyword>
<evidence type="ECO:0000256" key="4">
    <source>
        <dbReference type="ARBA" id="ARBA00023237"/>
    </source>
</evidence>
<comment type="function">
    <text evidence="6">Together with LptD, is involved in the assembly of lipopolysaccharide (LPS) at the surface of the outer membrane. Required for the proper assembly of LptD. Binds LPS and may serve as the LPS recognition site at the outer membrane.</text>
</comment>
<dbReference type="EMBL" id="BA000037">
    <property type="protein sequence ID" value="BAC93674.1"/>
    <property type="molecule type" value="Genomic_DNA"/>
</dbReference>
<dbReference type="HAMAP" id="MF_01186">
    <property type="entry name" value="LPS_assembly_LptE"/>
    <property type="match status" value="1"/>
</dbReference>
<proteinExistence type="inferred from homology"/>
<evidence type="ECO:0000256" key="1">
    <source>
        <dbReference type="ARBA" id="ARBA00022729"/>
    </source>
</evidence>
<dbReference type="PANTHER" id="PTHR38098:SF1">
    <property type="entry name" value="LPS-ASSEMBLY LIPOPROTEIN LPTE"/>
    <property type="match status" value="1"/>
</dbReference>
<organism evidence="7 8">
    <name type="scientific">Vibrio vulnificus (strain YJ016)</name>
    <dbReference type="NCBI Taxonomy" id="196600"/>
    <lineage>
        <taxon>Bacteria</taxon>
        <taxon>Pseudomonadati</taxon>
        <taxon>Pseudomonadota</taxon>
        <taxon>Gammaproteobacteria</taxon>
        <taxon>Vibrionales</taxon>
        <taxon>Vibrionaceae</taxon>
        <taxon>Vibrio</taxon>
    </lineage>
</organism>